<evidence type="ECO:0000256" key="11">
    <source>
        <dbReference type="ARBA" id="ARBA00023187"/>
    </source>
</evidence>
<gene>
    <name evidence="17" type="ordered locus">KLTH0E05896g</name>
</gene>
<evidence type="ECO:0000256" key="13">
    <source>
        <dbReference type="ARBA" id="ARBA00023242"/>
    </source>
</evidence>
<keyword evidence="13 14" id="KW-0539">Nucleus</keyword>
<dbReference type="InterPro" id="IPR038959">
    <property type="entry name" value="Prp19"/>
</dbReference>
<comment type="catalytic activity">
    <reaction evidence="14">
        <text>S-ubiquitinyl-[E2 ubiquitin-conjugating enzyme]-L-cysteine + [acceptor protein]-L-lysine = [E2 ubiquitin-conjugating enzyme]-L-cysteine + N(6)-ubiquitinyl-[acceptor protein]-L-lysine.</text>
        <dbReference type="EC" id="2.3.2.27"/>
    </reaction>
</comment>
<dbReference type="FunFam" id="3.30.40.10:FF:000027">
    <property type="entry name" value="Pre-mRNA-processing factor 19, putative"/>
    <property type="match status" value="1"/>
</dbReference>
<keyword evidence="10 14" id="KW-0833">Ubl conjugation pathway</keyword>
<comment type="subunit">
    <text evidence="14">Homotetramer.</text>
</comment>
<dbReference type="GO" id="GO:0005737">
    <property type="term" value="C:cytoplasm"/>
    <property type="evidence" value="ECO:0007669"/>
    <property type="project" value="TreeGrafter"/>
</dbReference>
<dbReference type="SUPFAM" id="SSF57850">
    <property type="entry name" value="RING/U-box"/>
    <property type="match status" value="1"/>
</dbReference>
<comment type="subcellular location">
    <subcellularLocation>
        <location evidence="1 14">Nucleus</location>
    </subcellularLocation>
</comment>
<dbReference type="GeneID" id="8291891"/>
<comment type="similarity">
    <text evidence="3 14">Belongs to the WD repeat PRP19 family.</text>
</comment>
<dbReference type="OrthoDB" id="687049at2759"/>
<evidence type="ECO:0000313" key="17">
    <source>
        <dbReference type="EMBL" id="CAR23301.1"/>
    </source>
</evidence>
<dbReference type="HOGENOM" id="CLU_023894_0_0_1"/>
<dbReference type="GO" id="GO:0061630">
    <property type="term" value="F:ubiquitin protein ligase activity"/>
    <property type="evidence" value="ECO:0007669"/>
    <property type="project" value="UniProtKB-UniRule"/>
</dbReference>
<dbReference type="EMBL" id="CU928169">
    <property type="protein sequence ID" value="CAR23301.1"/>
    <property type="molecule type" value="Genomic_DNA"/>
</dbReference>
<dbReference type="PANTHER" id="PTHR43995:SF1">
    <property type="entry name" value="PRE-MRNA-PROCESSING FACTOR 19"/>
    <property type="match status" value="1"/>
</dbReference>
<keyword evidence="12 14" id="KW-0234">DNA repair</keyword>
<evidence type="ECO:0000256" key="1">
    <source>
        <dbReference type="ARBA" id="ARBA00004123"/>
    </source>
</evidence>
<dbReference type="GO" id="GO:0006281">
    <property type="term" value="P:DNA repair"/>
    <property type="evidence" value="ECO:0007669"/>
    <property type="project" value="UniProtKB-KW"/>
</dbReference>
<reference evidence="17 18" key="1">
    <citation type="journal article" date="2009" name="Genome Res.">
        <title>Comparative genomics of protoploid Saccharomycetaceae.</title>
        <authorList>
            <consortium name="The Genolevures Consortium"/>
            <person name="Souciet J.-L."/>
            <person name="Dujon B."/>
            <person name="Gaillardin C."/>
            <person name="Johnston M."/>
            <person name="Baret P.V."/>
            <person name="Cliften P."/>
            <person name="Sherman D.J."/>
            <person name="Weissenbach J."/>
            <person name="Westhof E."/>
            <person name="Wincker P."/>
            <person name="Jubin C."/>
            <person name="Poulain J."/>
            <person name="Barbe V."/>
            <person name="Segurens B."/>
            <person name="Artiguenave F."/>
            <person name="Anthouard V."/>
            <person name="Vacherie B."/>
            <person name="Val M.-E."/>
            <person name="Fulton R.S."/>
            <person name="Minx P."/>
            <person name="Wilson R."/>
            <person name="Durrens P."/>
            <person name="Jean G."/>
            <person name="Marck C."/>
            <person name="Martin T."/>
            <person name="Nikolski M."/>
            <person name="Rolland T."/>
            <person name="Seret M.-L."/>
            <person name="Casaregola S."/>
            <person name="Despons L."/>
            <person name="Fairhead C."/>
            <person name="Fischer G."/>
            <person name="Lafontaine I."/>
            <person name="Leh V."/>
            <person name="Lemaire M."/>
            <person name="de Montigny J."/>
            <person name="Neuveglise C."/>
            <person name="Thierry A."/>
            <person name="Blanc-Lenfle I."/>
            <person name="Bleykasten C."/>
            <person name="Diffels J."/>
            <person name="Fritsch E."/>
            <person name="Frangeul L."/>
            <person name="Goeffon A."/>
            <person name="Jauniaux N."/>
            <person name="Kachouri-Lafond R."/>
            <person name="Payen C."/>
            <person name="Potier S."/>
            <person name="Pribylova L."/>
            <person name="Ozanne C."/>
            <person name="Richard G.-F."/>
            <person name="Sacerdot C."/>
            <person name="Straub M.-L."/>
            <person name="Talla E."/>
        </authorList>
    </citation>
    <scope>NUCLEOTIDE SEQUENCE [LARGE SCALE GENOMIC DNA]</scope>
    <source>
        <strain evidence="18">ATCC 56472 / CBS 6340 / NRRL Y-8284</strain>
    </source>
</reference>
<dbReference type="FunCoup" id="C5DHP0">
    <property type="interactions" value="486"/>
</dbReference>
<dbReference type="eggNOG" id="KOG0289">
    <property type="taxonomic scope" value="Eukaryota"/>
</dbReference>
<dbReference type="OMA" id="MIAYSNE"/>
<feature type="domain" description="U-box" evidence="16">
    <location>
        <begin position="1"/>
        <end position="76"/>
    </location>
</feature>
<dbReference type="GO" id="GO:0000974">
    <property type="term" value="C:Prp19 complex"/>
    <property type="evidence" value="ECO:0007669"/>
    <property type="project" value="UniProtKB-UniRule"/>
</dbReference>
<keyword evidence="11 14" id="KW-0508">mRNA splicing</keyword>
<dbReference type="SUPFAM" id="SSF50978">
    <property type="entry name" value="WD40 repeat-like"/>
    <property type="match status" value="1"/>
</dbReference>
<dbReference type="InterPro" id="IPR055340">
    <property type="entry name" value="RING-Ubox_PRP19"/>
</dbReference>
<evidence type="ECO:0000256" key="7">
    <source>
        <dbReference type="ARBA" id="ARBA00022728"/>
    </source>
</evidence>
<dbReference type="CDD" id="cd16656">
    <property type="entry name" value="RING-Ubox_PRP19"/>
    <property type="match status" value="1"/>
</dbReference>
<evidence type="ECO:0000256" key="12">
    <source>
        <dbReference type="ARBA" id="ARBA00023204"/>
    </source>
</evidence>
<feature type="coiled-coil region" evidence="15">
    <location>
        <begin position="116"/>
        <end position="150"/>
    </location>
</feature>
<dbReference type="InterPro" id="IPR013083">
    <property type="entry name" value="Znf_RING/FYVE/PHD"/>
</dbReference>
<dbReference type="InterPro" id="IPR015943">
    <property type="entry name" value="WD40/YVTN_repeat-like_dom_sf"/>
</dbReference>
<evidence type="ECO:0000256" key="14">
    <source>
        <dbReference type="RuleBase" id="RU367101"/>
    </source>
</evidence>
<dbReference type="InParanoid" id="C5DHP0"/>
<keyword evidence="15" id="KW-0175">Coiled coil</keyword>
<accession>C5DHP0</accession>
<name>C5DHP0_LACTC</name>
<evidence type="ECO:0000256" key="10">
    <source>
        <dbReference type="ARBA" id="ARBA00022786"/>
    </source>
</evidence>
<keyword evidence="7 14" id="KW-0747">Spliceosome</keyword>
<dbReference type="InterPro" id="IPR013915">
    <property type="entry name" value="Prp19_cc"/>
</dbReference>
<evidence type="ECO:0000313" key="18">
    <source>
        <dbReference type="Proteomes" id="UP000002036"/>
    </source>
</evidence>
<dbReference type="Gene3D" id="3.30.40.10">
    <property type="entry name" value="Zinc/RING finger domain, C3HC4 (zinc finger)"/>
    <property type="match status" value="1"/>
</dbReference>
<evidence type="ECO:0000256" key="3">
    <source>
        <dbReference type="ARBA" id="ARBA00006388"/>
    </source>
</evidence>
<sequence>MFCAISGKPPKTASFSPSSKCVFEKSLIEAYVAENGIDPISKEPLQIDQLVEIAKAPEQYAMSNSVNSPSLNSNYSIPNLLSALQDEWDAVMLENFQLRQQIEASKKELSTALYRCDAAMNVAARATMEADKLKQELNILTTNLAPAKAQDTQLPSAEQGLVSELPRDLVAELGARSRNFAAESRKIKFSAPSCSEMTRASDVEPVNIPKGEARIAAAFIDGNIANGKLISFYNADGDCYVCSAASSWKGYQNVTFEGNALISYAAPLNAAEMIVGTQDGRHGIYDLNTEKISTAFHSNDESPVVFALGLQEVYGGSYIAINARGRILYVVPEERHVFDAEVDSFPTEFAHIHKDGLLIAQANSAQLIVRDLTNLHEKPIHYLHDVEKEGEITSARFASNGYWLIVSAQKALKVFDLRKTPNTLAADPILFENETLKAWDIEPSMKILFTVTEDANGTNLIRRYRFTKASKSWTLESSINCEDLLEVKEVHGLSYLWDQASGFLKVQNGNELITVRV</sequence>
<dbReference type="STRING" id="559295.C5DHP0"/>
<evidence type="ECO:0000256" key="4">
    <source>
        <dbReference type="ARBA" id="ARBA00022574"/>
    </source>
</evidence>
<dbReference type="PANTHER" id="PTHR43995">
    <property type="entry name" value="PRE-MRNA-PROCESSING FACTOR 19"/>
    <property type="match status" value="1"/>
</dbReference>
<dbReference type="Proteomes" id="UP000002036">
    <property type="component" value="Chromosome E"/>
</dbReference>
<proteinExistence type="inferred from homology"/>
<protein>
    <recommendedName>
        <fullName evidence="14">Pre-mRNA-processing factor 19</fullName>
        <ecNumber evidence="14">2.3.2.27</ecNumber>
    </recommendedName>
</protein>
<dbReference type="KEGG" id="lth:KLTH0E05896g"/>
<evidence type="ECO:0000256" key="6">
    <source>
        <dbReference type="ARBA" id="ARBA00022679"/>
    </source>
</evidence>
<dbReference type="InterPro" id="IPR003613">
    <property type="entry name" value="Ubox_domain"/>
</dbReference>
<keyword evidence="6 14" id="KW-0808">Transferase</keyword>
<comment type="function">
    <text evidence="14">Ubiquitin-protein ligase which is mainly involved pre-mRNA splicing and DNA repair. Required for pre-mRNA splicing as component of the spliceosome.</text>
</comment>
<dbReference type="GO" id="GO:0000398">
    <property type="term" value="P:mRNA splicing, via spliceosome"/>
    <property type="evidence" value="ECO:0007669"/>
    <property type="project" value="InterPro"/>
</dbReference>
<evidence type="ECO:0000256" key="5">
    <source>
        <dbReference type="ARBA" id="ARBA00022664"/>
    </source>
</evidence>
<dbReference type="Gene3D" id="2.130.10.10">
    <property type="entry name" value="YVTN repeat-like/Quinoprotein amine dehydrogenase"/>
    <property type="match status" value="1"/>
</dbReference>
<dbReference type="UniPathway" id="UPA00143"/>
<dbReference type="GO" id="GO:0071006">
    <property type="term" value="C:U2-type catalytic step 1 spliceosome"/>
    <property type="evidence" value="ECO:0007669"/>
    <property type="project" value="TreeGrafter"/>
</dbReference>
<evidence type="ECO:0000259" key="16">
    <source>
        <dbReference type="PROSITE" id="PS51698"/>
    </source>
</evidence>
<keyword evidence="18" id="KW-1185">Reference proteome</keyword>
<dbReference type="PROSITE" id="PS51698">
    <property type="entry name" value="U_BOX"/>
    <property type="match status" value="1"/>
</dbReference>
<comment type="pathway">
    <text evidence="2 14">Protein modification; protein ubiquitination.</text>
</comment>
<keyword evidence="8" id="KW-0677">Repeat</keyword>
<dbReference type="GO" id="GO:0070534">
    <property type="term" value="P:protein K63-linked ubiquitination"/>
    <property type="evidence" value="ECO:0007669"/>
    <property type="project" value="UniProtKB-UniRule"/>
</dbReference>
<dbReference type="InterPro" id="IPR036322">
    <property type="entry name" value="WD40_repeat_dom_sf"/>
</dbReference>
<dbReference type="AlphaFoldDB" id="C5DHP0"/>
<dbReference type="EC" id="2.3.2.27" evidence="14"/>
<evidence type="ECO:0000256" key="8">
    <source>
        <dbReference type="ARBA" id="ARBA00022737"/>
    </source>
</evidence>
<organism evidence="17 18">
    <name type="scientific">Lachancea thermotolerans (strain ATCC 56472 / CBS 6340 / NRRL Y-8284)</name>
    <name type="common">Yeast</name>
    <name type="synonym">Kluyveromyces thermotolerans</name>
    <dbReference type="NCBI Taxonomy" id="559295"/>
    <lineage>
        <taxon>Eukaryota</taxon>
        <taxon>Fungi</taxon>
        <taxon>Dikarya</taxon>
        <taxon>Ascomycota</taxon>
        <taxon>Saccharomycotina</taxon>
        <taxon>Saccharomycetes</taxon>
        <taxon>Saccharomycetales</taxon>
        <taxon>Saccharomycetaceae</taxon>
        <taxon>Lachancea</taxon>
    </lineage>
</organism>
<dbReference type="SMART" id="SM00504">
    <property type="entry name" value="Ubox"/>
    <property type="match status" value="1"/>
</dbReference>
<evidence type="ECO:0000256" key="2">
    <source>
        <dbReference type="ARBA" id="ARBA00004906"/>
    </source>
</evidence>
<dbReference type="RefSeq" id="XP_002553738.1">
    <property type="nucleotide sequence ID" value="XM_002553692.1"/>
</dbReference>
<keyword evidence="9 14" id="KW-0227">DNA damage</keyword>
<keyword evidence="5 14" id="KW-0507">mRNA processing</keyword>
<keyword evidence="4" id="KW-0853">WD repeat</keyword>
<evidence type="ECO:0000256" key="9">
    <source>
        <dbReference type="ARBA" id="ARBA00022763"/>
    </source>
</evidence>
<dbReference type="Pfam" id="PF08606">
    <property type="entry name" value="Prp19"/>
    <property type="match status" value="1"/>
</dbReference>
<evidence type="ECO:0000256" key="15">
    <source>
        <dbReference type="SAM" id="Coils"/>
    </source>
</evidence>